<gene>
    <name evidence="2" type="ORF">ACD_71C00209G0002</name>
</gene>
<proteinExistence type="predicted"/>
<protein>
    <recommendedName>
        <fullName evidence="3">Lipoprotein</fullName>
    </recommendedName>
</protein>
<dbReference type="AlphaFoldDB" id="K1YMP0"/>
<feature type="transmembrane region" description="Helical" evidence="1">
    <location>
        <begin position="36"/>
        <end position="56"/>
    </location>
</feature>
<reference evidence="2" key="1">
    <citation type="journal article" date="2012" name="Science">
        <title>Fermentation, hydrogen, and sulfur metabolism in multiple uncultivated bacterial phyla.</title>
        <authorList>
            <person name="Wrighton K.C."/>
            <person name="Thomas B.C."/>
            <person name="Sharon I."/>
            <person name="Miller C.S."/>
            <person name="Castelle C.J."/>
            <person name="VerBerkmoes N.C."/>
            <person name="Wilkins M.J."/>
            <person name="Hettich R.L."/>
            <person name="Lipton M.S."/>
            <person name="Williams K.H."/>
            <person name="Long P.E."/>
            <person name="Banfield J.F."/>
        </authorList>
    </citation>
    <scope>NUCLEOTIDE SEQUENCE [LARGE SCALE GENOMIC DNA]</scope>
</reference>
<evidence type="ECO:0000256" key="1">
    <source>
        <dbReference type="SAM" id="Phobius"/>
    </source>
</evidence>
<organism evidence="2">
    <name type="scientific">uncultured bacterium</name>
    <name type="common">gcode 4</name>
    <dbReference type="NCBI Taxonomy" id="1234023"/>
    <lineage>
        <taxon>Bacteria</taxon>
        <taxon>environmental samples</taxon>
    </lineage>
</organism>
<feature type="transmembrane region" description="Helical" evidence="1">
    <location>
        <begin position="68"/>
        <end position="97"/>
    </location>
</feature>
<evidence type="ECO:0000313" key="2">
    <source>
        <dbReference type="EMBL" id="EKD44220.1"/>
    </source>
</evidence>
<sequence>MRKIITLFIFISSVFFLSGCTFVWDGYISSYDPPWFLMGIWHGLIAPYTLIVRWFIDIHMYAMPNSGWLYDAGFLIGLLGSIPIGWAATIISVITFIF</sequence>
<keyword evidence="1" id="KW-0812">Transmembrane</keyword>
<evidence type="ECO:0008006" key="3">
    <source>
        <dbReference type="Google" id="ProtNLM"/>
    </source>
</evidence>
<dbReference type="EMBL" id="AMFJ01028940">
    <property type="protein sequence ID" value="EKD44220.1"/>
    <property type="molecule type" value="Genomic_DNA"/>
</dbReference>
<keyword evidence="1" id="KW-0472">Membrane</keyword>
<feature type="transmembrane region" description="Helical" evidence="1">
    <location>
        <begin position="7"/>
        <end position="24"/>
    </location>
</feature>
<accession>K1YMP0</accession>
<dbReference type="PROSITE" id="PS51257">
    <property type="entry name" value="PROKAR_LIPOPROTEIN"/>
    <property type="match status" value="1"/>
</dbReference>
<comment type="caution">
    <text evidence="2">The sequence shown here is derived from an EMBL/GenBank/DDBJ whole genome shotgun (WGS) entry which is preliminary data.</text>
</comment>
<keyword evidence="1" id="KW-1133">Transmembrane helix</keyword>
<name>K1YMP0_9BACT</name>